<name>A0A9Q0IM85_9TELE</name>
<proteinExistence type="predicted"/>
<protein>
    <submittedName>
        <fullName evidence="1">Uncharacterized protein</fullName>
    </submittedName>
</protein>
<reference evidence="1" key="1">
    <citation type="submission" date="2022-07" db="EMBL/GenBank/DDBJ databases">
        <title>Chromosome-level genome of Muraenolepis orangiensis.</title>
        <authorList>
            <person name="Kim J."/>
        </authorList>
    </citation>
    <scope>NUCLEOTIDE SEQUENCE</scope>
    <source>
        <strain evidence="1">KU_S4_2022</strain>
        <tissue evidence="1">Muscle</tissue>
    </source>
</reference>
<evidence type="ECO:0000313" key="1">
    <source>
        <dbReference type="EMBL" id="KAJ3602066.1"/>
    </source>
</evidence>
<organism evidence="1 2">
    <name type="scientific">Muraenolepis orangiensis</name>
    <name type="common">Patagonian moray cod</name>
    <dbReference type="NCBI Taxonomy" id="630683"/>
    <lineage>
        <taxon>Eukaryota</taxon>
        <taxon>Metazoa</taxon>
        <taxon>Chordata</taxon>
        <taxon>Craniata</taxon>
        <taxon>Vertebrata</taxon>
        <taxon>Euteleostomi</taxon>
        <taxon>Actinopterygii</taxon>
        <taxon>Neopterygii</taxon>
        <taxon>Teleostei</taxon>
        <taxon>Neoteleostei</taxon>
        <taxon>Acanthomorphata</taxon>
        <taxon>Zeiogadaria</taxon>
        <taxon>Gadariae</taxon>
        <taxon>Gadiformes</taxon>
        <taxon>Muraenolepidoidei</taxon>
        <taxon>Muraenolepididae</taxon>
        <taxon>Muraenolepis</taxon>
    </lineage>
</organism>
<sequence length="82" mass="9260">MLFPVAPKVVCSISSEGLPPEEMYPLNWDDGGEERRRTGPLRWSPARAFYRLPVIVPDKPSRPEKAGTTLFLLFISHYLSAT</sequence>
<dbReference type="Proteomes" id="UP001148018">
    <property type="component" value="Unassembled WGS sequence"/>
</dbReference>
<evidence type="ECO:0000313" key="2">
    <source>
        <dbReference type="Proteomes" id="UP001148018"/>
    </source>
</evidence>
<comment type="caution">
    <text evidence="1">The sequence shown here is derived from an EMBL/GenBank/DDBJ whole genome shotgun (WGS) entry which is preliminary data.</text>
</comment>
<accession>A0A9Q0IM85</accession>
<dbReference type="EMBL" id="JANIIK010000046">
    <property type="protein sequence ID" value="KAJ3602066.1"/>
    <property type="molecule type" value="Genomic_DNA"/>
</dbReference>
<dbReference type="AlphaFoldDB" id="A0A9Q0IM85"/>
<keyword evidence="2" id="KW-1185">Reference proteome</keyword>
<gene>
    <name evidence="1" type="ORF">NHX12_029826</name>
</gene>